<name>A0ABD1FA11_HYPHA</name>
<keyword evidence="4" id="KW-1133">Transmembrane helix</keyword>
<accession>A0ABD1FA11</accession>
<keyword evidence="2" id="KW-0325">Glycoprotein</keyword>
<feature type="region of interest" description="Disordered" evidence="3">
    <location>
        <begin position="662"/>
        <end position="685"/>
    </location>
</feature>
<evidence type="ECO:0000259" key="5">
    <source>
        <dbReference type="Pfam" id="PF00135"/>
    </source>
</evidence>
<sequence>MKYVLTYVTFYIGCNIPAGDLQSHQNPSIAYLKQITTPHISLTRKLKSNTLPNYYTKETYLYLYIEGTTQAKYPVIVFVHGESYEWNSGNPYDGTVLASYGGVVVVTVNYRLGILGFLNANTDPYSKNPANYGLMDQIAALHWIQENIAFFGGDPTNVTLLGHGTGAACVNFLLTSSAVPEGVLFHRAILMSGSALSPWALVQEPSRYAALVAIHANCSPELPHAHLLKCLREKPLETLLSAPVAAPEFSFAFGPSVDGVVIDTGEPPGGESPHYTDYDSGGSNTVKTAKGEPQNAVNILNSVLLRKSVISKLSRYDLLLGVVKAEAYFAFNGEDVQYGIEADRRTKILRTFVKNTYSYHLSEILATIVNEYTDWERPVQHPINIRDETLEALSDAQFVAPVVHTADLHSAEHRNSYLYVFDYQTKFGDYPQRQGCIHGEELPYLFGAPLVGGFMHFGRNYTKSEIILSEITMIYWSNFARTGNPNEQTEGDHARQDRARLKNVEWIAYEAVHKRYLNLDQKPKLKNHYRAHRLSFWLNLVPDLHKPGGDDVPASHHELVDDDEPPPPKFPSLNPRKLPTIETSTEYKSLSGNGSGILATMGSPDSTERVEELGGISTTQHPIEDGFAAYSTALSVTIAIGCSLLILNVLIFAGVYYQRDKSRMNENGGNQPKKRNENGQMPNNICGDLESSIIGVKGDPATILGHHHSHHQLPPPEFADLPQNNTTLSRHHPPTVAKINKANLNTLSSRNVQENQPLLSSHSIQLINTGTLTKKNTQLNAKQNSTMEELRV</sequence>
<evidence type="ECO:0000313" key="6">
    <source>
        <dbReference type="EMBL" id="KAL1513352.1"/>
    </source>
</evidence>
<dbReference type="InterPro" id="IPR051093">
    <property type="entry name" value="Neuroligin/BSAL"/>
</dbReference>
<dbReference type="InterPro" id="IPR029058">
    <property type="entry name" value="AB_hydrolase_fold"/>
</dbReference>
<proteinExistence type="inferred from homology"/>
<dbReference type="Proteomes" id="UP001566132">
    <property type="component" value="Unassembled WGS sequence"/>
</dbReference>
<evidence type="ECO:0000313" key="7">
    <source>
        <dbReference type="Proteomes" id="UP001566132"/>
    </source>
</evidence>
<dbReference type="Pfam" id="PF00135">
    <property type="entry name" value="COesterase"/>
    <property type="match status" value="1"/>
</dbReference>
<feature type="domain" description="Carboxylesterase type B" evidence="5">
    <location>
        <begin position="68"/>
        <end position="537"/>
    </location>
</feature>
<organism evidence="6 7">
    <name type="scientific">Hypothenemus hampei</name>
    <name type="common">Coffee berry borer</name>
    <dbReference type="NCBI Taxonomy" id="57062"/>
    <lineage>
        <taxon>Eukaryota</taxon>
        <taxon>Metazoa</taxon>
        <taxon>Ecdysozoa</taxon>
        <taxon>Arthropoda</taxon>
        <taxon>Hexapoda</taxon>
        <taxon>Insecta</taxon>
        <taxon>Pterygota</taxon>
        <taxon>Neoptera</taxon>
        <taxon>Endopterygota</taxon>
        <taxon>Coleoptera</taxon>
        <taxon>Polyphaga</taxon>
        <taxon>Cucujiformia</taxon>
        <taxon>Curculionidae</taxon>
        <taxon>Scolytinae</taxon>
        <taxon>Hypothenemus</taxon>
    </lineage>
</organism>
<feature type="transmembrane region" description="Helical" evidence="4">
    <location>
        <begin position="627"/>
        <end position="657"/>
    </location>
</feature>
<evidence type="ECO:0000256" key="2">
    <source>
        <dbReference type="ARBA" id="ARBA00023180"/>
    </source>
</evidence>
<feature type="region of interest" description="Disordered" evidence="3">
    <location>
        <begin position="548"/>
        <end position="578"/>
    </location>
</feature>
<evidence type="ECO:0000256" key="4">
    <source>
        <dbReference type="SAM" id="Phobius"/>
    </source>
</evidence>
<feature type="region of interest" description="Disordered" evidence="3">
    <location>
        <begin position="706"/>
        <end position="733"/>
    </location>
</feature>
<feature type="compositionally biased region" description="Basic and acidic residues" evidence="3">
    <location>
        <begin position="548"/>
        <end position="559"/>
    </location>
</feature>
<dbReference type="Gene3D" id="3.40.50.1820">
    <property type="entry name" value="alpha/beta hydrolase"/>
    <property type="match status" value="1"/>
</dbReference>
<gene>
    <name evidence="6" type="ORF">ABEB36_002773</name>
</gene>
<reference evidence="6 7" key="1">
    <citation type="submission" date="2024-05" db="EMBL/GenBank/DDBJ databases">
        <title>Genetic variation in Jamaican populations of the coffee berry borer (Hypothenemus hampei).</title>
        <authorList>
            <person name="Errbii M."/>
            <person name="Myrie A."/>
        </authorList>
    </citation>
    <scope>NUCLEOTIDE SEQUENCE [LARGE SCALE GENOMIC DNA]</scope>
    <source>
        <strain evidence="6">JA-Hopewell-2020-01-JO</strain>
        <tissue evidence="6">Whole body</tissue>
    </source>
</reference>
<dbReference type="AlphaFoldDB" id="A0ABD1FA11"/>
<keyword evidence="4" id="KW-0472">Membrane</keyword>
<keyword evidence="7" id="KW-1185">Reference proteome</keyword>
<dbReference type="EMBL" id="JBDJPC010000002">
    <property type="protein sequence ID" value="KAL1513352.1"/>
    <property type="molecule type" value="Genomic_DNA"/>
</dbReference>
<protein>
    <recommendedName>
        <fullName evidence="5">Carboxylesterase type B domain-containing protein</fullName>
    </recommendedName>
</protein>
<dbReference type="PANTHER" id="PTHR43903">
    <property type="entry name" value="NEUROLIGIN"/>
    <property type="match status" value="1"/>
</dbReference>
<evidence type="ECO:0000256" key="3">
    <source>
        <dbReference type="SAM" id="MobiDB-lite"/>
    </source>
</evidence>
<comment type="caution">
    <text evidence="6">The sequence shown here is derived from an EMBL/GenBank/DDBJ whole genome shotgun (WGS) entry which is preliminary data.</text>
</comment>
<dbReference type="InterPro" id="IPR002018">
    <property type="entry name" value="CarbesteraseB"/>
</dbReference>
<keyword evidence="4" id="KW-0812">Transmembrane</keyword>
<dbReference type="SUPFAM" id="SSF53474">
    <property type="entry name" value="alpha/beta-Hydrolases"/>
    <property type="match status" value="1"/>
</dbReference>
<evidence type="ECO:0000256" key="1">
    <source>
        <dbReference type="ARBA" id="ARBA00005964"/>
    </source>
</evidence>
<comment type="similarity">
    <text evidence="1">Belongs to the type-B carboxylesterase/lipase family.</text>
</comment>